<sequence>IHNENLENAIKVLTKKGYKIILEESEQKKTKSDDSGL</sequence>
<dbReference type="AlphaFoldDB" id="X1E9J8"/>
<reference evidence="1" key="1">
    <citation type="journal article" date="2014" name="Front. Microbiol.">
        <title>High frequency of phylogenetically diverse reductive dehalogenase-homologous genes in deep subseafloor sedimentary metagenomes.</title>
        <authorList>
            <person name="Kawai M."/>
            <person name="Futagami T."/>
            <person name="Toyoda A."/>
            <person name="Takaki Y."/>
            <person name="Nishi S."/>
            <person name="Hori S."/>
            <person name="Arai W."/>
            <person name="Tsubouchi T."/>
            <person name="Morono Y."/>
            <person name="Uchiyama I."/>
            <person name="Ito T."/>
            <person name="Fujiyama A."/>
            <person name="Inagaki F."/>
            <person name="Takami H."/>
        </authorList>
    </citation>
    <scope>NUCLEOTIDE SEQUENCE</scope>
    <source>
        <strain evidence="1">Expedition CK06-06</strain>
    </source>
</reference>
<dbReference type="EMBL" id="BART01031388">
    <property type="protein sequence ID" value="GAH13834.1"/>
    <property type="molecule type" value="Genomic_DNA"/>
</dbReference>
<feature type="non-terminal residue" evidence="1">
    <location>
        <position position="1"/>
    </location>
</feature>
<proteinExistence type="predicted"/>
<organism evidence="1">
    <name type="scientific">marine sediment metagenome</name>
    <dbReference type="NCBI Taxonomy" id="412755"/>
    <lineage>
        <taxon>unclassified sequences</taxon>
        <taxon>metagenomes</taxon>
        <taxon>ecological metagenomes</taxon>
    </lineage>
</organism>
<comment type="caution">
    <text evidence="1">The sequence shown here is derived from an EMBL/GenBank/DDBJ whole genome shotgun (WGS) entry which is preliminary data.</text>
</comment>
<evidence type="ECO:0000313" key="1">
    <source>
        <dbReference type="EMBL" id="GAH13834.1"/>
    </source>
</evidence>
<protein>
    <submittedName>
        <fullName evidence="1">Uncharacterized protein</fullName>
    </submittedName>
</protein>
<accession>X1E9J8</accession>
<gene>
    <name evidence="1" type="ORF">S01H4_54527</name>
</gene>
<name>X1E9J8_9ZZZZ</name>